<evidence type="ECO:0000313" key="3">
    <source>
        <dbReference type="Proteomes" id="UP000799118"/>
    </source>
</evidence>
<keyword evidence="3" id="KW-1185">Reference proteome</keyword>
<gene>
    <name evidence="2" type="ORF">BT96DRAFT_942877</name>
</gene>
<feature type="chain" id="PRO_5025517006" evidence="1">
    <location>
        <begin position="20"/>
        <end position="113"/>
    </location>
</feature>
<keyword evidence="1" id="KW-0732">Signal</keyword>
<protein>
    <submittedName>
        <fullName evidence="2">Uncharacterized protein</fullName>
    </submittedName>
</protein>
<dbReference type="PANTHER" id="PTHR37487">
    <property type="entry name" value="CHROMOSOME 1, WHOLE GENOME SHOTGUN SEQUENCE"/>
    <property type="match status" value="1"/>
</dbReference>
<dbReference type="OrthoDB" id="3362246at2759"/>
<proteinExistence type="predicted"/>
<organism evidence="2 3">
    <name type="scientific">Gymnopus androsaceus JB14</name>
    <dbReference type="NCBI Taxonomy" id="1447944"/>
    <lineage>
        <taxon>Eukaryota</taxon>
        <taxon>Fungi</taxon>
        <taxon>Dikarya</taxon>
        <taxon>Basidiomycota</taxon>
        <taxon>Agaricomycotina</taxon>
        <taxon>Agaricomycetes</taxon>
        <taxon>Agaricomycetidae</taxon>
        <taxon>Agaricales</taxon>
        <taxon>Marasmiineae</taxon>
        <taxon>Omphalotaceae</taxon>
        <taxon>Gymnopus</taxon>
    </lineage>
</organism>
<dbReference type="AlphaFoldDB" id="A0A6A4H9F2"/>
<sequence length="113" mass="11432">MKAIFFASAFATLISSAYSALTINTPASLVECEPVSITWDGGIGPFDLSVFPAGSPNTIVENLGEVNGNSFTWLVNLPAGQPVGFSVVDSTGAVAESASEVIQSGSSTACAAK</sequence>
<dbReference type="PANTHER" id="PTHR37487:SF3">
    <property type="entry name" value="CLEAVAGE_POLYADENYLATION SPECIFICITY FACTOR A SUBUNIT N-TERMINAL DOMAIN-CONTAINING PROTEIN"/>
    <property type="match status" value="1"/>
</dbReference>
<name>A0A6A4H9F2_9AGAR</name>
<dbReference type="Proteomes" id="UP000799118">
    <property type="component" value="Unassembled WGS sequence"/>
</dbReference>
<accession>A0A6A4H9F2</accession>
<evidence type="ECO:0000313" key="2">
    <source>
        <dbReference type="EMBL" id="KAE9394852.1"/>
    </source>
</evidence>
<reference evidence="2" key="1">
    <citation type="journal article" date="2019" name="Environ. Microbiol.">
        <title>Fungal ecological strategies reflected in gene transcription - a case study of two litter decomposers.</title>
        <authorList>
            <person name="Barbi F."/>
            <person name="Kohler A."/>
            <person name="Barry K."/>
            <person name="Baskaran P."/>
            <person name="Daum C."/>
            <person name="Fauchery L."/>
            <person name="Ihrmark K."/>
            <person name="Kuo A."/>
            <person name="LaButti K."/>
            <person name="Lipzen A."/>
            <person name="Morin E."/>
            <person name="Grigoriev I.V."/>
            <person name="Henrissat B."/>
            <person name="Lindahl B."/>
            <person name="Martin F."/>
        </authorList>
    </citation>
    <scope>NUCLEOTIDE SEQUENCE</scope>
    <source>
        <strain evidence="2">JB14</strain>
    </source>
</reference>
<evidence type="ECO:0000256" key="1">
    <source>
        <dbReference type="SAM" id="SignalP"/>
    </source>
</evidence>
<dbReference type="EMBL" id="ML769542">
    <property type="protein sequence ID" value="KAE9394852.1"/>
    <property type="molecule type" value="Genomic_DNA"/>
</dbReference>
<feature type="signal peptide" evidence="1">
    <location>
        <begin position="1"/>
        <end position="19"/>
    </location>
</feature>